<reference evidence="15" key="1">
    <citation type="journal article" date="2019" name="Int. J. Syst. Evol. Microbiol.">
        <title>The Global Catalogue of Microorganisms (GCM) 10K type strain sequencing project: providing services to taxonomists for standard genome sequencing and annotation.</title>
        <authorList>
            <consortium name="The Broad Institute Genomics Platform"/>
            <consortium name="The Broad Institute Genome Sequencing Center for Infectious Disease"/>
            <person name="Wu L."/>
            <person name="Ma J."/>
        </authorList>
    </citation>
    <scope>NUCLEOTIDE SEQUENCE [LARGE SCALE GENOMIC DNA]</scope>
    <source>
        <strain evidence="15">JCM 17555</strain>
    </source>
</reference>
<dbReference type="Proteomes" id="UP001501337">
    <property type="component" value="Unassembled WGS sequence"/>
</dbReference>
<evidence type="ECO:0000256" key="4">
    <source>
        <dbReference type="ARBA" id="ARBA00013297"/>
    </source>
</evidence>
<evidence type="ECO:0000256" key="2">
    <source>
        <dbReference type="ARBA" id="ARBA00007482"/>
    </source>
</evidence>
<dbReference type="RefSeq" id="WP_344806955.1">
    <property type="nucleotide sequence ID" value="NZ_BAABBO010000011.1"/>
</dbReference>
<comment type="cofactor">
    <cofactor evidence="1">
        <name>Mg(2+)</name>
        <dbReference type="ChEBI" id="CHEBI:18420"/>
    </cofactor>
</comment>
<accession>A0ABP7PJI8</accession>
<dbReference type="Gene3D" id="3.90.79.10">
    <property type="entry name" value="Nucleoside Triphosphate Pyrophosphohydrolase"/>
    <property type="match status" value="1"/>
</dbReference>
<dbReference type="NCBIfam" id="TIGR00052">
    <property type="entry name" value="nudix-type nucleoside diphosphatase, YffH/AdpP family"/>
    <property type="match status" value="1"/>
</dbReference>
<dbReference type="SUPFAM" id="SSF55811">
    <property type="entry name" value="Nudix"/>
    <property type="match status" value="1"/>
</dbReference>
<evidence type="ECO:0000313" key="14">
    <source>
        <dbReference type="EMBL" id="GAA3966598.1"/>
    </source>
</evidence>
<sequence>MSADGFDYEDVQILDNDLSYDGFFKIRSLRLRHRLFADGIMDSVEVDTVDRSVEGAWSGVIRRECFVRDQVAVVLPYHAESDSVVLNEEFRIGACLQSGASAELVGSPWLLEIVAGICEKGEDPEASARREANEEAGLKIGRLVPVHQYLPSPGGSNEFVNLYCGLLDEKPEPGVFGMGSEAENIRTRVVSRKEAMTLLADGHIRNAATIIALQWLTLNLSQFKGT</sequence>
<dbReference type="InterPro" id="IPR015797">
    <property type="entry name" value="NUDIX_hydrolase-like_dom_sf"/>
</dbReference>
<evidence type="ECO:0000313" key="15">
    <source>
        <dbReference type="Proteomes" id="UP001501337"/>
    </source>
</evidence>
<keyword evidence="5" id="KW-0479">Metal-binding</keyword>
<feature type="domain" description="Nudix hydrolase" evidence="13">
    <location>
        <begin position="76"/>
        <end position="212"/>
    </location>
</feature>
<evidence type="ECO:0000256" key="7">
    <source>
        <dbReference type="ARBA" id="ARBA00022842"/>
    </source>
</evidence>
<evidence type="ECO:0000256" key="6">
    <source>
        <dbReference type="ARBA" id="ARBA00022801"/>
    </source>
</evidence>
<evidence type="ECO:0000256" key="1">
    <source>
        <dbReference type="ARBA" id="ARBA00001946"/>
    </source>
</evidence>
<dbReference type="InterPro" id="IPR004385">
    <property type="entry name" value="NDP_pyrophosphatase"/>
</dbReference>
<name>A0ABP7PJI8_9GAMM</name>
<dbReference type="Pfam" id="PF00293">
    <property type="entry name" value="NUDIX"/>
    <property type="match status" value="1"/>
</dbReference>
<keyword evidence="6" id="KW-0378">Hydrolase</keyword>
<dbReference type="InterPro" id="IPR000086">
    <property type="entry name" value="NUDIX_hydrolase_dom"/>
</dbReference>
<protein>
    <recommendedName>
        <fullName evidence="4">ADP-ribose pyrophosphatase</fullName>
        <ecNumber evidence="3">3.6.1.13</ecNumber>
    </recommendedName>
    <alternativeName>
        <fullName evidence="9">ADP-ribose diphosphatase</fullName>
    </alternativeName>
    <alternativeName>
        <fullName evidence="11">ADP-ribose phosphohydrolase</fullName>
    </alternativeName>
    <alternativeName>
        <fullName evidence="10">Adenosine diphosphoribose pyrophosphatase</fullName>
    </alternativeName>
</protein>
<evidence type="ECO:0000256" key="3">
    <source>
        <dbReference type="ARBA" id="ARBA00012453"/>
    </source>
</evidence>
<keyword evidence="7" id="KW-0460">Magnesium</keyword>
<proteinExistence type="inferred from homology"/>
<dbReference type="PANTHER" id="PTHR11839">
    <property type="entry name" value="UDP/ADP-SUGAR PYROPHOSPHATASE"/>
    <property type="match status" value="1"/>
</dbReference>
<evidence type="ECO:0000256" key="10">
    <source>
        <dbReference type="ARBA" id="ARBA00030308"/>
    </source>
</evidence>
<comment type="caution">
    <text evidence="14">The sequence shown here is derived from an EMBL/GenBank/DDBJ whole genome shotgun (WGS) entry which is preliminary data.</text>
</comment>
<comment type="similarity">
    <text evidence="2">Belongs to the Nudix hydrolase family. NudF subfamily.</text>
</comment>
<dbReference type="EC" id="3.6.1.13" evidence="3"/>
<gene>
    <name evidence="14" type="primary">nudF</name>
    <name evidence="14" type="ORF">GCM10022278_25580</name>
</gene>
<evidence type="ECO:0000256" key="11">
    <source>
        <dbReference type="ARBA" id="ARBA00033056"/>
    </source>
</evidence>
<keyword evidence="15" id="KW-1185">Reference proteome</keyword>
<evidence type="ECO:0000256" key="8">
    <source>
        <dbReference type="ARBA" id="ARBA00025164"/>
    </source>
</evidence>
<evidence type="ECO:0000259" key="13">
    <source>
        <dbReference type="PROSITE" id="PS51462"/>
    </source>
</evidence>
<comment type="function">
    <text evidence="8">Acts on ADP-mannose and ADP-glucose as well as ADP-ribose. Prevents glycogen biosynthesis. The reaction catalyzed by this enzyme is a limiting step of the gluconeogenic process.</text>
</comment>
<dbReference type="PANTHER" id="PTHR11839:SF5">
    <property type="entry name" value="ADP-RIBOSE PYROPHOSPHATASE"/>
    <property type="match status" value="1"/>
</dbReference>
<evidence type="ECO:0000256" key="5">
    <source>
        <dbReference type="ARBA" id="ARBA00022723"/>
    </source>
</evidence>
<comment type="catalytic activity">
    <reaction evidence="12">
        <text>ADP-D-ribose + H2O = D-ribose 5-phosphate + AMP + 2 H(+)</text>
        <dbReference type="Rhea" id="RHEA:10412"/>
        <dbReference type="ChEBI" id="CHEBI:15377"/>
        <dbReference type="ChEBI" id="CHEBI:15378"/>
        <dbReference type="ChEBI" id="CHEBI:57967"/>
        <dbReference type="ChEBI" id="CHEBI:78346"/>
        <dbReference type="ChEBI" id="CHEBI:456215"/>
        <dbReference type="EC" id="3.6.1.13"/>
    </reaction>
</comment>
<dbReference type="PROSITE" id="PS51462">
    <property type="entry name" value="NUDIX"/>
    <property type="match status" value="1"/>
</dbReference>
<organism evidence="14 15">
    <name type="scientific">Allohahella marinimesophila</name>
    <dbReference type="NCBI Taxonomy" id="1054972"/>
    <lineage>
        <taxon>Bacteria</taxon>
        <taxon>Pseudomonadati</taxon>
        <taxon>Pseudomonadota</taxon>
        <taxon>Gammaproteobacteria</taxon>
        <taxon>Oceanospirillales</taxon>
        <taxon>Hahellaceae</taxon>
        <taxon>Allohahella</taxon>
    </lineage>
</organism>
<dbReference type="CDD" id="cd24155">
    <property type="entry name" value="NUDIX_ADPRase"/>
    <property type="match status" value="1"/>
</dbReference>
<dbReference type="EMBL" id="BAABBO010000011">
    <property type="protein sequence ID" value="GAA3966598.1"/>
    <property type="molecule type" value="Genomic_DNA"/>
</dbReference>
<evidence type="ECO:0000256" key="12">
    <source>
        <dbReference type="ARBA" id="ARBA00049546"/>
    </source>
</evidence>
<evidence type="ECO:0000256" key="9">
    <source>
        <dbReference type="ARBA" id="ARBA00030162"/>
    </source>
</evidence>